<dbReference type="Proteomes" id="UP000297452">
    <property type="component" value="Unassembled WGS sequence"/>
</dbReference>
<protein>
    <submittedName>
        <fullName evidence="1">Uncharacterized protein</fullName>
    </submittedName>
</protein>
<organism evidence="1 2">
    <name type="scientific">Botryotinia narcissicola</name>
    <dbReference type="NCBI Taxonomy" id="278944"/>
    <lineage>
        <taxon>Eukaryota</taxon>
        <taxon>Fungi</taxon>
        <taxon>Dikarya</taxon>
        <taxon>Ascomycota</taxon>
        <taxon>Pezizomycotina</taxon>
        <taxon>Leotiomycetes</taxon>
        <taxon>Helotiales</taxon>
        <taxon>Sclerotiniaceae</taxon>
        <taxon>Botryotinia</taxon>
    </lineage>
</organism>
<comment type="caution">
    <text evidence="1">The sequence shown here is derived from an EMBL/GenBank/DDBJ whole genome shotgun (WGS) entry which is preliminary data.</text>
</comment>
<dbReference type="AlphaFoldDB" id="A0A4Z1IHA8"/>
<keyword evidence="2" id="KW-1185">Reference proteome</keyword>
<dbReference type="EMBL" id="PQXJ01000140">
    <property type="protein sequence ID" value="TGO60765.1"/>
    <property type="molecule type" value="Genomic_DNA"/>
</dbReference>
<evidence type="ECO:0000313" key="2">
    <source>
        <dbReference type="Proteomes" id="UP000297452"/>
    </source>
</evidence>
<reference evidence="1 2" key="1">
    <citation type="submission" date="2017-12" db="EMBL/GenBank/DDBJ databases">
        <title>Comparative genomics of Botrytis spp.</title>
        <authorList>
            <person name="Valero-Jimenez C.A."/>
            <person name="Tapia P."/>
            <person name="Veloso J."/>
            <person name="Silva-Moreno E."/>
            <person name="Staats M."/>
            <person name="Valdes J.H."/>
            <person name="Van Kan J.A.L."/>
        </authorList>
    </citation>
    <scope>NUCLEOTIDE SEQUENCE [LARGE SCALE GENOMIC DNA]</scope>
    <source>
        <strain evidence="1 2">MUCL2120</strain>
    </source>
</reference>
<sequence>MQRAIFSFNDILNFHVTIHGNRASTKSATILKTRWETHPPPVLISGFTTVSGPIHKDFEDEENVEDDEGGYAN</sequence>
<proteinExistence type="predicted"/>
<evidence type="ECO:0000313" key="1">
    <source>
        <dbReference type="EMBL" id="TGO60765.1"/>
    </source>
</evidence>
<accession>A0A4Z1IHA8</accession>
<gene>
    <name evidence="1" type="ORF">BOTNAR_0140g00070</name>
</gene>
<name>A0A4Z1IHA8_9HELO</name>